<evidence type="ECO:0000256" key="4">
    <source>
        <dbReference type="ARBA" id="ARBA00022525"/>
    </source>
</evidence>
<dbReference type="Pfam" id="PF00720">
    <property type="entry name" value="SSI"/>
    <property type="match status" value="1"/>
</dbReference>
<feature type="signal peptide" evidence="9">
    <location>
        <begin position="1"/>
        <end position="24"/>
    </location>
</feature>
<gene>
    <name evidence="11" type="ORF">ACTIVE_5814</name>
</gene>
<comment type="similarity">
    <text evidence="2 8">Belongs to the protease inhibitor I16 (SSI) family.</text>
</comment>
<comment type="subcellular location">
    <subcellularLocation>
        <location evidence="1">Secreted</location>
    </subcellularLocation>
</comment>
<dbReference type="Gene3D" id="3.30.350.10">
    <property type="entry name" value="Subtilisin inhibitor-like"/>
    <property type="match status" value="1"/>
</dbReference>
<evidence type="ECO:0000256" key="9">
    <source>
        <dbReference type="SAM" id="SignalP"/>
    </source>
</evidence>
<dbReference type="Proteomes" id="UP000501240">
    <property type="component" value="Chromosome"/>
</dbReference>
<keyword evidence="4" id="KW-0964">Secreted</keyword>
<dbReference type="InterPro" id="IPR036819">
    <property type="entry name" value="Subtilisin_inhibitor-like_sf"/>
</dbReference>
<dbReference type="RefSeq" id="WP_173098016.1">
    <property type="nucleotide sequence ID" value="NZ_CP053892.1"/>
</dbReference>
<dbReference type="GO" id="GO:0005576">
    <property type="term" value="C:extracellular region"/>
    <property type="evidence" value="ECO:0007669"/>
    <property type="project" value="UniProtKB-SubCell"/>
</dbReference>
<proteinExistence type="inferred from homology"/>
<evidence type="ECO:0000256" key="8">
    <source>
        <dbReference type="RuleBase" id="RU003471"/>
    </source>
</evidence>
<accession>A0A7D3W209</accession>
<dbReference type="SUPFAM" id="SSF55399">
    <property type="entry name" value="Subtilisin inhibitor"/>
    <property type="match status" value="1"/>
</dbReference>
<dbReference type="EMBL" id="CP053892">
    <property type="protein sequence ID" value="QKG24171.1"/>
    <property type="molecule type" value="Genomic_DNA"/>
</dbReference>
<keyword evidence="5 8" id="KW-0646">Protease inhibitor</keyword>
<evidence type="ECO:0000256" key="1">
    <source>
        <dbReference type="ARBA" id="ARBA00004613"/>
    </source>
</evidence>
<evidence type="ECO:0000313" key="11">
    <source>
        <dbReference type="EMBL" id="QKG24171.1"/>
    </source>
</evidence>
<keyword evidence="7" id="KW-1015">Disulfide bond</keyword>
<evidence type="ECO:0000313" key="12">
    <source>
        <dbReference type="Proteomes" id="UP000501240"/>
    </source>
</evidence>
<dbReference type="InterPro" id="IPR000691">
    <property type="entry name" value="Prot_inh_I16_SSI"/>
</dbReference>
<evidence type="ECO:0000256" key="5">
    <source>
        <dbReference type="ARBA" id="ARBA00022690"/>
    </source>
</evidence>
<keyword evidence="6 8" id="KW-0722">Serine protease inhibitor</keyword>
<protein>
    <submittedName>
        <fullName evidence="11">Protease inhibitor protein</fullName>
    </submittedName>
</protein>
<feature type="domain" description="Subtilisin inhibitor" evidence="10">
    <location>
        <begin position="30"/>
        <end position="111"/>
    </location>
</feature>
<evidence type="ECO:0000256" key="3">
    <source>
        <dbReference type="ARBA" id="ARBA00011738"/>
    </source>
</evidence>
<organism evidence="11 12">
    <name type="scientific">Actinomadura verrucosospora</name>
    <dbReference type="NCBI Taxonomy" id="46165"/>
    <lineage>
        <taxon>Bacteria</taxon>
        <taxon>Bacillati</taxon>
        <taxon>Actinomycetota</taxon>
        <taxon>Actinomycetes</taxon>
        <taxon>Streptosporangiales</taxon>
        <taxon>Thermomonosporaceae</taxon>
        <taxon>Actinomadura</taxon>
    </lineage>
</organism>
<keyword evidence="12" id="KW-1185">Reference proteome</keyword>
<name>A0A7D3W209_ACTVE</name>
<dbReference type="AlphaFoldDB" id="A0A7D3W209"/>
<evidence type="ECO:0000256" key="2">
    <source>
        <dbReference type="ARBA" id="ARBA00010472"/>
    </source>
</evidence>
<dbReference type="PRINTS" id="PR00294">
    <property type="entry name" value="SSBTLNINHBTR"/>
</dbReference>
<feature type="chain" id="PRO_5029001968" evidence="9">
    <location>
        <begin position="25"/>
        <end position="126"/>
    </location>
</feature>
<evidence type="ECO:0000256" key="6">
    <source>
        <dbReference type="ARBA" id="ARBA00022900"/>
    </source>
</evidence>
<dbReference type="InterPro" id="IPR023549">
    <property type="entry name" value="Subtilisin_inhibitor"/>
</dbReference>
<evidence type="ECO:0000259" key="10">
    <source>
        <dbReference type="Pfam" id="PF00720"/>
    </source>
</evidence>
<evidence type="ECO:0000256" key="7">
    <source>
        <dbReference type="ARBA" id="ARBA00023157"/>
    </source>
</evidence>
<sequence>MRKAFGSVAVAFGAVAAFAVPANAAITSHLTVSMVAVSDGYTESVTLDCEPTGGTHPDAEAACKDLINANGDFRRIPPEFAACPTYYLPVTASVKGTWHGVPVSTSARYTNGACAKVETGGHVFHF</sequence>
<keyword evidence="9" id="KW-0732">Signal</keyword>
<comment type="subunit">
    <text evidence="3">Homodimer.</text>
</comment>
<dbReference type="GO" id="GO:0004867">
    <property type="term" value="F:serine-type endopeptidase inhibitor activity"/>
    <property type="evidence" value="ECO:0007669"/>
    <property type="project" value="UniProtKB-KW"/>
</dbReference>
<reference evidence="11 12" key="1">
    <citation type="submission" date="2020-05" db="EMBL/GenBank/DDBJ databases">
        <title>Actinomadura verrucosospora NRRL-B18236 (PFL_A860) Genome sequencing and assembly.</title>
        <authorList>
            <person name="Samborskyy M."/>
        </authorList>
    </citation>
    <scope>NUCLEOTIDE SEQUENCE [LARGE SCALE GENOMIC DNA]</scope>
    <source>
        <strain evidence="11 12">NRRL:B18236</strain>
    </source>
</reference>